<dbReference type="EMBL" id="FWPT01000001">
    <property type="protein sequence ID" value="SMA35205.1"/>
    <property type="molecule type" value="Genomic_DNA"/>
</dbReference>
<dbReference type="SUPFAM" id="SSF55874">
    <property type="entry name" value="ATPase domain of HSP90 chaperone/DNA topoisomerase II/histidine kinase"/>
    <property type="match status" value="1"/>
</dbReference>
<dbReference type="PANTHER" id="PTHR45436">
    <property type="entry name" value="SENSOR HISTIDINE KINASE YKOH"/>
    <property type="match status" value="1"/>
</dbReference>
<keyword evidence="7 14" id="KW-0418">Kinase</keyword>
<comment type="subcellular location">
    <subcellularLocation>
        <location evidence="2">Membrane</location>
    </subcellularLocation>
</comment>
<dbReference type="InterPro" id="IPR004358">
    <property type="entry name" value="Sig_transdc_His_kin-like_C"/>
</dbReference>
<feature type="domain" description="HAMP" evidence="13">
    <location>
        <begin position="174"/>
        <end position="225"/>
    </location>
</feature>
<sequence>MRRLSLHRRLLGSALLWVSLVLIFAAFYIPAEIQSFLYQQLYNQSELYLDELSAYVEVNNEGQVSLLAPLPDPRFNQPYSGYYWQISSDNQTLDSRSLWDASVELANGLGPREEPLAVTARTIHFGSSDQPINLVVAIDPAPVKESYQRLTSLVLMVLGAIGLGMVLLVWLQIQWSLKPLKQLRADMLQVRDGQAESLDGEYPNEVLALVNDLNKLLFHYRELLERARTHIGNLAHALKTPLSVIRNHVEQLPADEKQAVMPSIVQLQDRIDYHLSRARVAGTAGILAVHSNPAEVVDTITSAMEKAYFHRDVVLVNELDSELSVAVDARDLEEMLGNLIENAFKWASGLIRVYSCQEEDQLTLIIDDDGQGIPAEQRQSVLNRGARIDELTPGSGLGLSIVVDVVHSYRGALTLDQSRLGGLSARLSIPVFG</sequence>
<dbReference type="OrthoDB" id="9809567at2"/>
<evidence type="ECO:0000313" key="14">
    <source>
        <dbReference type="EMBL" id="SMA35205.1"/>
    </source>
</evidence>
<proteinExistence type="predicted"/>
<keyword evidence="5 14" id="KW-0808">Transferase</keyword>
<dbReference type="Proteomes" id="UP000196573">
    <property type="component" value="Unassembled WGS sequence"/>
</dbReference>
<evidence type="ECO:0000259" key="13">
    <source>
        <dbReference type="PROSITE" id="PS50885"/>
    </source>
</evidence>
<dbReference type="InterPro" id="IPR036097">
    <property type="entry name" value="HisK_dim/P_sf"/>
</dbReference>
<dbReference type="PROSITE" id="PS50109">
    <property type="entry name" value="HIS_KIN"/>
    <property type="match status" value="1"/>
</dbReference>
<gene>
    <name evidence="14" type="primary">phoQ</name>
    <name evidence="14" type="ORF">EHSB41UT_00504</name>
</gene>
<keyword evidence="8 11" id="KW-1133">Transmembrane helix</keyword>
<dbReference type="SMART" id="SM00387">
    <property type="entry name" value="HATPase_c"/>
    <property type="match status" value="1"/>
</dbReference>
<dbReference type="InterPro" id="IPR005467">
    <property type="entry name" value="His_kinase_dom"/>
</dbReference>
<evidence type="ECO:0000256" key="9">
    <source>
        <dbReference type="ARBA" id="ARBA00023012"/>
    </source>
</evidence>
<feature type="domain" description="Histidine kinase" evidence="12">
    <location>
        <begin position="233"/>
        <end position="433"/>
    </location>
</feature>
<evidence type="ECO:0000256" key="2">
    <source>
        <dbReference type="ARBA" id="ARBA00004370"/>
    </source>
</evidence>
<dbReference type="Gene3D" id="1.10.287.130">
    <property type="match status" value="1"/>
</dbReference>
<dbReference type="Gene3D" id="3.30.565.10">
    <property type="entry name" value="Histidine kinase-like ATPase, C-terminal domain"/>
    <property type="match status" value="1"/>
</dbReference>
<protein>
    <recommendedName>
        <fullName evidence="3">histidine kinase</fullName>
        <ecNumber evidence="3">2.7.13.3</ecNumber>
    </recommendedName>
</protein>
<evidence type="ECO:0000256" key="4">
    <source>
        <dbReference type="ARBA" id="ARBA00022553"/>
    </source>
</evidence>
<keyword evidence="6 11" id="KW-0812">Transmembrane</keyword>
<evidence type="ECO:0000313" key="15">
    <source>
        <dbReference type="Proteomes" id="UP000196573"/>
    </source>
</evidence>
<evidence type="ECO:0000256" key="3">
    <source>
        <dbReference type="ARBA" id="ARBA00012438"/>
    </source>
</evidence>
<dbReference type="GO" id="GO:0000155">
    <property type="term" value="F:phosphorelay sensor kinase activity"/>
    <property type="evidence" value="ECO:0007669"/>
    <property type="project" value="InterPro"/>
</dbReference>
<evidence type="ECO:0000256" key="1">
    <source>
        <dbReference type="ARBA" id="ARBA00000085"/>
    </source>
</evidence>
<name>A0A1X7AFI2_9GAMM</name>
<dbReference type="PANTHER" id="PTHR45436:SF5">
    <property type="entry name" value="SENSOR HISTIDINE KINASE TRCS"/>
    <property type="match status" value="1"/>
</dbReference>
<keyword evidence="15" id="KW-1185">Reference proteome</keyword>
<dbReference type="PROSITE" id="PS50885">
    <property type="entry name" value="HAMP"/>
    <property type="match status" value="1"/>
</dbReference>
<keyword evidence="10 11" id="KW-0472">Membrane</keyword>
<comment type="catalytic activity">
    <reaction evidence="1">
        <text>ATP + protein L-histidine = ADP + protein N-phospho-L-histidine.</text>
        <dbReference type="EC" id="2.7.13.3"/>
    </reaction>
</comment>
<dbReference type="InterPro" id="IPR036890">
    <property type="entry name" value="HATPase_C_sf"/>
</dbReference>
<evidence type="ECO:0000256" key="10">
    <source>
        <dbReference type="ARBA" id="ARBA00023136"/>
    </source>
</evidence>
<reference evidence="14 15" key="1">
    <citation type="submission" date="2017-03" db="EMBL/GenBank/DDBJ databases">
        <authorList>
            <person name="Afonso C.L."/>
            <person name="Miller P.J."/>
            <person name="Scott M.A."/>
            <person name="Spackman E."/>
            <person name="Goraichik I."/>
            <person name="Dimitrov K.M."/>
            <person name="Suarez D.L."/>
            <person name="Swayne D.E."/>
        </authorList>
    </citation>
    <scope>NUCLEOTIDE SEQUENCE [LARGE SCALE GENOMIC DNA]</scope>
    <source>
        <strain evidence="14">SB41UT1</strain>
    </source>
</reference>
<dbReference type="Pfam" id="PF02518">
    <property type="entry name" value="HATPase_c"/>
    <property type="match status" value="1"/>
</dbReference>
<evidence type="ECO:0000256" key="11">
    <source>
        <dbReference type="SAM" id="Phobius"/>
    </source>
</evidence>
<evidence type="ECO:0000256" key="6">
    <source>
        <dbReference type="ARBA" id="ARBA00022692"/>
    </source>
</evidence>
<keyword evidence="9" id="KW-0902">Two-component regulatory system</keyword>
<dbReference type="InterPro" id="IPR050428">
    <property type="entry name" value="TCS_sensor_his_kinase"/>
</dbReference>
<dbReference type="InterPro" id="IPR003660">
    <property type="entry name" value="HAMP_dom"/>
</dbReference>
<feature type="transmembrane region" description="Helical" evidence="11">
    <location>
        <begin position="150"/>
        <end position="171"/>
    </location>
</feature>
<dbReference type="PRINTS" id="PR00344">
    <property type="entry name" value="BCTRLSENSOR"/>
</dbReference>
<organism evidence="14 15">
    <name type="scientific">Parendozoicomonas haliclonae</name>
    <dbReference type="NCBI Taxonomy" id="1960125"/>
    <lineage>
        <taxon>Bacteria</taxon>
        <taxon>Pseudomonadati</taxon>
        <taxon>Pseudomonadota</taxon>
        <taxon>Gammaproteobacteria</taxon>
        <taxon>Oceanospirillales</taxon>
        <taxon>Endozoicomonadaceae</taxon>
        <taxon>Parendozoicomonas</taxon>
    </lineage>
</organism>
<dbReference type="EC" id="2.7.13.3" evidence="3"/>
<evidence type="ECO:0000259" key="12">
    <source>
        <dbReference type="PROSITE" id="PS50109"/>
    </source>
</evidence>
<evidence type="ECO:0000256" key="5">
    <source>
        <dbReference type="ARBA" id="ARBA00022679"/>
    </source>
</evidence>
<accession>A0A1X7AFI2</accession>
<evidence type="ECO:0000256" key="7">
    <source>
        <dbReference type="ARBA" id="ARBA00022777"/>
    </source>
</evidence>
<evidence type="ECO:0000256" key="8">
    <source>
        <dbReference type="ARBA" id="ARBA00022989"/>
    </source>
</evidence>
<dbReference type="RefSeq" id="WP_087106543.1">
    <property type="nucleotide sequence ID" value="NZ_FWPT01000001.1"/>
</dbReference>
<dbReference type="InterPro" id="IPR003594">
    <property type="entry name" value="HATPase_dom"/>
</dbReference>
<dbReference type="SUPFAM" id="SSF47384">
    <property type="entry name" value="Homodimeric domain of signal transducing histidine kinase"/>
    <property type="match status" value="1"/>
</dbReference>
<dbReference type="AlphaFoldDB" id="A0A1X7AFI2"/>
<dbReference type="GO" id="GO:0005886">
    <property type="term" value="C:plasma membrane"/>
    <property type="evidence" value="ECO:0007669"/>
    <property type="project" value="TreeGrafter"/>
</dbReference>
<keyword evidence="4" id="KW-0597">Phosphoprotein</keyword>